<dbReference type="Proteomes" id="UP000829196">
    <property type="component" value="Unassembled WGS sequence"/>
</dbReference>
<dbReference type="AlphaFoldDB" id="A0A8T3AQR1"/>
<dbReference type="EMBL" id="JAGYWB010000016">
    <property type="protein sequence ID" value="KAI0496425.1"/>
    <property type="molecule type" value="Genomic_DNA"/>
</dbReference>
<reference evidence="2" key="1">
    <citation type="journal article" date="2022" name="Front. Genet.">
        <title>Chromosome-Scale Assembly of the Dendrobium nobile Genome Provides Insights Into the Molecular Mechanism of the Biosynthesis of the Medicinal Active Ingredient of Dendrobium.</title>
        <authorList>
            <person name="Xu Q."/>
            <person name="Niu S.-C."/>
            <person name="Li K.-L."/>
            <person name="Zheng P.-J."/>
            <person name="Zhang X.-J."/>
            <person name="Jia Y."/>
            <person name="Liu Y."/>
            <person name="Niu Y.-X."/>
            <person name="Yu L.-H."/>
            <person name="Chen D.-F."/>
            <person name="Zhang G.-Q."/>
        </authorList>
    </citation>
    <scope>NUCLEOTIDE SEQUENCE</scope>
    <source>
        <tissue evidence="2">Leaf</tissue>
    </source>
</reference>
<sequence>MALKANNTNTDSSGYENDNVVFITRQFKSFLRKKQKDHQKWKRGKDSKKYKSSSDVVCFECRKSGHVKTSFPTLKEHPNMENCEEKPKYMKDKKRSQKTFWADSTSNSSETEAEEETTNLCLMADNQYEQSDQEEVSSHQRPCESISYLDNGDSWLIIA</sequence>
<feature type="region of interest" description="Disordered" evidence="1">
    <location>
        <begin position="84"/>
        <end position="144"/>
    </location>
</feature>
<accession>A0A8T3AQR1</accession>
<organism evidence="2 3">
    <name type="scientific">Dendrobium nobile</name>
    <name type="common">Orchid</name>
    <dbReference type="NCBI Taxonomy" id="94219"/>
    <lineage>
        <taxon>Eukaryota</taxon>
        <taxon>Viridiplantae</taxon>
        <taxon>Streptophyta</taxon>
        <taxon>Embryophyta</taxon>
        <taxon>Tracheophyta</taxon>
        <taxon>Spermatophyta</taxon>
        <taxon>Magnoliopsida</taxon>
        <taxon>Liliopsida</taxon>
        <taxon>Asparagales</taxon>
        <taxon>Orchidaceae</taxon>
        <taxon>Epidendroideae</taxon>
        <taxon>Malaxideae</taxon>
        <taxon>Dendrobiinae</taxon>
        <taxon>Dendrobium</taxon>
    </lineage>
</organism>
<keyword evidence="3" id="KW-1185">Reference proteome</keyword>
<evidence type="ECO:0000313" key="2">
    <source>
        <dbReference type="EMBL" id="KAI0496425.1"/>
    </source>
</evidence>
<evidence type="ECO:0000256" key="1">
    <source>
        <dbReference type="SAM" id="MobiDB-lite"/>
    </source>
</evidence>
<proteinExistence type="predicted"/>
<gene>
    <name evidence="2" type="ORF">KFK09_022741</name>
</gene>
<evidence type="ECO:0000313" key="3">
    <source>
        <dbReference type="Proteomes" id="UP000829196"/>
    </source>
</evidence>
<protein>
    <submittedName>
        <fullName evidence="2">Uncharacterized protein</fullName>
    </submittedName>
</protein>
<name>A0A8T3AQR1_DENNO</name>
<comment type="caution">
    <text evidence="2">The sequence shown here is derived from an EMBL/GenBank/DDBJ whole genome shotgun (WGS) entry which is preliminary data.</text>
</comment>